<evidence type="ECO:0000313" key="6">
    <source>
        <dbReference type="Proteomes" id="UP000019666"/>
    </source>
</evidence>
<dbReference type="SMART" id="SM00342">
    <property type="entry name" value="HTH_ARAC"/>
    <property type="match status" value="1"/>
</dbReference>
<dbReference type="HOGENOM" id="CLU_1791085_0_0_5"/>
<dbReference type="PROSITE" id="PS00041">
    <property type="entry name" value="HTH_ARAC_FAMILY_1"/>
    <property type="match status" value="1"/>
</dbReference>
<evidence type="ECO:0000256" key="3">
    <source>
        <dbReference type="ARBA" id="ARBA00023163"/>
    </source>
</evidence>
<evidence type="ECO:0000256" key="1">
    <source>
        <dbReference type="ARBA" id="ARBA00023015"/>
    </source>
</evidence>
<feature type="domain" description="HTH araC/xylS-type" evidence="4">
    <location>
        <begin position="25"/>
        <end position="122"/>
    </location>
</feature>
<dbReference type="GO" id="GO:0005829">
    <property type="term" value="C:cytosol"/>
    <property type="evidence" value="ECO:0007669"/>
    <property type="project" value="TreeGrafter"/>
</dbReference>
<dbReference type="PANTHER" id="PTHR47894:SF4">
    <property type="entry name" value="HTH-TYPE TRANSCRIPTIONAL REGULATOR GADX"/>
    <property type="match status" value="1"/>
</dbReference>
<evidence type="ECO:0000256" key="2">
    <source>
        <dbReference type="ARBA" id="ARBA00023125"/>
    </source>
</evidence>
<dbReference type="Pfam" id="PF12833">
    <property type="entry name" value="HTH_18"/>
    <property type="match status" value="1"/>
</dbReference>
<comment type="caution">
    <text evidence="5">The sequence shown here is derived from an EMBL/GenBank/DDBJ whole genome shotgun (WGS) entry which is preliminary data.</text>
</comment>
<dbReference type="EMBL" id="AOSK01000123">
    <property type="protein sequence ID" value="EYD74081.1"/>
    <property type="molecule type" value="Genomic_DNA"/>
</dbReference>
<organism evidence="5 6">
    <name type="scientific">Rubellimicrobium mesophilum DSM 19309</name>
    <dbReference type="NCBI Taxonomy" id="442562"/>
    <lineage>
        <taxon>Bacteria</taxon>
        <taxon>Pseudomonadati</taxon>
        <taxon>Pseudomonadota</taxon>
        <taxon>Alphaproteobacteria</taxon>
        <taxon>Rhodobacterales</taxon>
        <taxon>Roseobacteraceae</taxon>
        <taxon>Rubellimicrobium</taxon>
    </lineage>
</organism>
<dbReference type="InterPro" id="IPR018060">
    <property type="entry name" value="HTH_AraC"/>
</dbReference>
<dbReference type="GO" id="GO:0003700">
    <property type="term" value="F:DNA-binding transcription factor activity"/>
    <property type="evidence" value="ECO:0007669"/>
    <property type="project" value="InterPro"/>
</dbReference>
<dbReference type="Proteomes" id="UP000019666">
    <property type="component" value="Unassembled WGS sequence"/>
</dbReference>
<dbReference type="STRING" id="442562.Rumeso_04375"/>
<reference evidence="5 6" key="1">
    <citation type="submission" date="2013-02" db="EMBL/GenBank/DDBJ databases">
        <authorList>
            <person name="Fiebig A."/>
            <person name="Goeker M."/>
            <person name="Klenk H.-P.P."/>
        </authorList>
    </citation>
    <scope>NUCLEOTIDE SEQUENCE [LARGE SCALE GENOMIC DNA]</scope>
    <source>
        <strain evidence="5 6">DSM 19309</strain>
    </source>
</reference>
<dbReference type="InterPro" id="IPR009057">
    <property type="entry name" value="Homeodomain-like_sf"/>
</dbReference>
<gene>
    <name evidence="5" type="ORF">Rumeso_04375</name>
</gene>
<name>A0A017HIB8_9RHOB</name>
<protein>
    <submittedName>
        <fullName evidence="5">Transcriptional regulator, AraC family</fullName>
    </submittedName>
</protein>
<keyword evidence="1" id="KW-0805">Transcription regulation</keyword>
<dbReference type="GO" id="GO:0000976">
    <property type="term" value="F:transcription cis-regulatory region binding"/>
    <property type="evidence" value="ECO:0007669"/>
    <property type="project" value="TreeGrafter"/>
</dbReference>
<dbReference type="AlphaFoldDB" id="A0A017HIB8"/>
<keyword evidence="2" id="KW-0238">DNA-binding</keyword>
<dbReference type="PANTHER" id="PTHR47894">
    <property type="entry name" value="HTH-TYPE TRANSCRIPTIONAL REGULATOR GADX"/>
    <property type="match status" value="1"/>
</dbReference>
<accession>A0A017HIB8</accession>
<dbReference type="Gene3D" id="1.10.10.60">
    <property type="entry name" value="Homeodomain-like"/>
    <property type="match status" value="1"/>
</dbReference>
<dbReference type="SUPFAM" id="SSF46689">
    <property type="entry name" value="Homeodomain-like"/>
    <property type="match status" value="1"/>
</dbReference>
<dbReference type="InterPro" id="IPR018062">
    <property type="entry name" value="HTH_AraC-typ_CS"/>
</dbReference>
<proteinExistence type="predicted"/>
<sequence>MAGVLLWLAQEGVGVGPARSAGLAARLRTLLAEDLAAPWTAPEAARALALSEATLRRRLAREGTSFSDLLADLRMSRALGLLQATSQPVNRVALEVGYDCPSRFAVRFRARFGITPSMVRGRVDRIGTNLDRRRTAKDHSEG</sequence>
<keyword evidence="6" id="KW-1185">Reference proteome</keyword>
<evidence type="ECO:0000259" key="4">
    <source>
        <dbReference type="PROSITE" id="PS01124"/>
    </source>
</evidence>
<evidence type="ECO:0000313" key="5">
    <source>
        <dbReference type="EMBL" id="EYD74081.1"/>
    </source>
</evidence>
<dbReference type="PROSITE" id="PS01124">
    <property type="entry name" value="HTH_ARAC_FAMILY_2"/>
    <property type="match status" value="1"/>
</dbReference>
<keyword evidence="3" id="KW-0804">Transcription</keyword>